<gene>
    <name evidence="2" type="ORF">Mettu_0084</name>
</gene>
<dbReference type="Proteomes" id="UP000004664">
    <property type="component" value="Unassembled WGS sequence"/>
</dbReference>
<protein>
    <submittedName>
        <fullName evidence="2">Uncharacterized protein</fullName>
    </submittedName>
</protein>
<name>G3IT42_METTV</name>
<feature type="region of interest" description="Disordered" evidence="1">
    <location>
        <begin position="1"/>
        <end position="24"/>
    </location>
</feature>
<evidence type="ECO:0000313" key="3">
    <source>
        <dbReference type="Proteomes" id="UP000004664"/>
    </source>
</evidence>
<dbReference type="HOGENOM" id="CLU_2356551_0_0_6"/>
<accession>G3IT42</accession>
<evidence type="ECO:0000256" key="1">
    <source>
        <dbReference type="SAM" id="MobiDB-lite"/>
    </source>
</evidence>
<evidence type="ECO:0000313" key="2">
    <source>
        <dbReference type="EMBL" id="EGW21326.1"/>
    </source>
</evidence>
<proteinExistence type="predicted"/>
<dbReference type="EMBL" id="JH109152">
    <property type="protein sequence ID" value="EGW21326.1"/>
    <property type="molecule type" value="Genomic_DNA"/>
</dbReference>
<feature type="region of interest" description="Disordered" evidence="1">
    <location>
        <begin position="60"/>
        <end position="82"/>
    </location>
</feature>
<keyword evidence="3" id="KW-1185">Reference proteome</keyword>
<sequence length="96" mass="10569">MGNGRPLKLKKYHHEDTKSAKKLTSRSSCLRGELTNVLKLIRMERTFSPAVGRNKSVRAAARTGVSGKHLPNSPETPPRATRLDGLIPAYAIAYLD</sequence>
<dbReference type="AlphaFoldDB" id="G3IT42"/>
<organism evidence="2 3">
    <name type="scientific">Methylobacter tundripaludum (strain ATCC BAA-1195 / DSM 17260 / SV96)</name>
    <dbReference type="NCBI Taxonomy" id="697282"/>
    <lineage>
        <taxon>Bacteria</taxon>
        <taxon>Pseudomonadati</taxon>
        <taxon>Pseudomonadota</taxon>
        <taxon>Gammaproteobacteria</taxon>
        <taxon>Methylococcales</taxon>
        <taxon>Methylococcaceae</taxon>
        <taxon>Methylobacter</taxon>
    </lineage>
</organism>
<reference evidence="2 3" key="1">
    <citation type="submission" date="2011-06" db="EMBL/GenBank/DDBJ databases">
        <title>Genomic sequence of Methylobacter tundripaludum SV96.</title>
        <authorList>
            <consortium name="US DOE Joint Genome Institute"/>
            <person name="Lucas S."/>
            <person name="Han J."/>
            <person name="Lapidus A."/>
            <person name="Cheng J.-F."/>
            <person name="Goodwin L."/>
            <person name="Pitluck S."/>
            <person name="Held B."/>
            <person name="Detter J.C."/>
            <person name="Han C."/>
            <person name="Tapia R."/>
            <person name="Land M."/>
            <person name="Hauser L."/>
            <person name="Kyrpides N."/>
            <person name="Ivanova N."/>
            <person name="Ovchinnikova G."/>
            <person name="Pagani I."/>
            <person name="Klotz M.G."/>
            <person name="Dispirito A.A."/>
            <person name="Murrell J.C."/>
            <person name="Dunfield P."/>
            <person name="Kalyuzhnaya M.G."/>
            <person name="Svenning M."/>
            <person name="Trotsenko Y.A."/>
            <person name="Stein L.Y."/>
            <person name="Woyke T."/>
        </authorList>
    </citation>
    <scope>NUCLEOTIDE SEQUENCE [LARGE SCALE GENOMIC DNA]</scope>
    <source>
        <strain evidence="3">ATCC BAA-1195 / DSM 17260 / SV96</strain>
    </source>
</reference>